<dbReference type="CDD" id="cd05285">
    <property type="entry name" value="sorbitol_DH"/>
    <property type="match status" value="1"/>
</dbReference>
<dbReference type="HOGENOM" id="CLU_026673_11_5_1"/>
<dbReference type="Pfam" id="PF08240">
    <property type="entry name" value="ADH_N"/>
    <property type="match status" value="1"/>
</dbReference>
<dbReference type="Pfam" id="PF00107">
    <property type="entry name" value="ADH_zinc_N"/>
    <property type="match status" value="1"/>
</dbReference>
<dbReference type="Proteomes" id="UP000053789">
    <property type="component" value="Unassembled WGS sequence"/>
</dbReference>
<dbReference type="RefSeq" id="XP_016616766.1">
    <property type="nucleotide sequence ID" value="XM_016767250.1"/>
</dbReference>
<keyword evidence="5" id="KW-0560">Oxidoreductase</keyword>
<name>A0A0D2FU81_CLAB1</name>
<dbReference type="SUPFAM" id="SSF50129">
    <property type="entry name" value="GroES-like"/>
    <property type="match status" value="1"/>
</dbReference>
<evidence type="ECO:0000256" key="4">
    <source>
        <dbReference type="ARBA" id="ARBA00022833"/>
    </source>
</evidence>
<dbReference type="InterPro" id="IPR011032">
    <property type="entry name" value="GroES-like_sf"/>
</dbReference>
<keyword evidence="10" id="KW-1185">Reference proteome</keyword>
<feature type="domain" description="Alcohol dehydrogenase-like C-terminal" evidence="7">
    <location>
        <begin position="203"/>
        <end position="349"/>
    </location>
</feature>
<dbReference type="OrthoDB" id="5363962at2759"/>
<dbReference type="GO" id="GO:0003939">
    <property type="term" value="F:L-iditol 2-dehydrogenase (NAD+) activity"/>
    <property type="evidence" value="ECO:0007669"/>
    <property type="project" value="TreeGrafter"/>
</dbReference>
<evidence type="ECO:0000256" key="6">
    <source>
        <dbReference type="ARBA" id="ARBA00023027"/>
    </source>
</evidence>
<evidence type="ECO:0000256" key="3">
    <source>
        <dbReference type="ARBA" id="ARBA00022723"/>
    </source>
</evidence>
<dbReference type="GO" id="GO:0006062">
    <property type="term" value="P:sorbitol catabolic process"/>
    <property type="evidence" value="ECO:0007669"/>
    <property type="project" value="TreeGrafter"/>
</dbReference>
<dbReference type="Gene3D" id="3.90.180.10">
    <property type="entry name" value="Medium-chain alcohol dehydrogenases, catalytic domain"/>
    <property type="match status" value="1"/>
</dbReference>
<comment type="cofactor">
    <cofactor evidence="1">
        <name>Zn(2+)</name>
        <dbReference type="ChEBI" id="CHEBI:29105"/>
    </cofactor>
</comment>
<dbReference type="InterPro" id="IPR013149">
    <property type="entry name" value="ADH-like_C"/>
</dbReference>
<protein>
    <recommendedName>
        <fullName evidence="11">Enoyl reductase (ER) domain-containing protein</fullName>
    </recommendedName>
</protein>
<evidence type="ECO:0000259" key="7">
    <source>
        <dbReference type="Pfam" id="PF00107"/>
    </source>
</evidence>
<dbReference type="InterPro" id="IPR013154">
    <property type="entry name" value="ADH-like_N"/>
</dbReference>
<dbReference type="AlphaFoldDB" id="A0A0D2FU81"/>
<evidence type="ECO:0000256" key="5">
    <source>
        <dbReference type="ARBA" id="ARBA00023002"/>
    </source>
</evidence>
<keyword evidence="4" id="KW-0862">Zinc</keyword>
<keyword evidence="6" id="KW-0520">NAD</keyword>
<dbReference type="InterPro" id="IPR036291">
    <property type="entry name" value="NAD(P)-bd_dom_sf"/>
</dbReference>
<dbReference type="PANTHER" id="PTHR43161">
    <property type="entry name" value="SORBITOL DEHYDROGENASE"/>
    <property type="match status" value="1"/>
</dbReference>
<organism evidence="9 10">
    <name type="scientific">Cladophialophora bantiana (strain ATCC 10958 / CBS 173.52 / CDC B-1940 / NIH 8579)</name>
    <name type="common">Xylohypha bantiana</name>
    <dbReference type="NCBI Taxonomy" id="1442370"/>
    <lineage>
        <taxon>Eukaryota</taxon>
        <taxon>Fungi</taxon>
        <taxon>Dikarya</taxon>
        <taxon>Ascomycota</taxon>
        <taxon>Pezizomycotina</taxon>
        <taxon>Eurotiomycetes</taxon>
        <taxon>Chaetothyriomycetidae</taxon>
        <taxon>Chaetothyriales</taxon>
        <taxon>Herpotrichiellaceae</taxon>
        <taxon>Cladophialophora</taxon>
    </lineage>
</organism>
<evidence type="ECO:0008006" key="11">
    <source>
        <dbReference type="Google" id="ProtNLM"/>
    </source>
</evidence>
<comment type="similarity">
    <text evidence="2">Belongs to the zinc-containing alcohol dehydrogenase family.</text>
</comment>
<evidence type="ECO:0000313" key="10">
    <source>
        <dbReference type="Proteomes" id="UP000053789"/>
    </source>
</evidence>
<dbReference type="SUPFAM" id="SSF51735">
    <property type="entry name" value="NAD(P)-binding Rossmann-fold domains"/>
    <property type="match status" value="1"/>
</dbReference>
<dbReference type="GO" id="GO:0046872">
    <property type="term" value="F:metal ion binding"/>
    <property type="evidence" value="ECO:0007669"/>
    <property type="project" value="UniProtKB-KW"/>
</dbReference>
<evidence type="ECO:0000256" key="1">
    <source>
        <dbReference type="ARBA" id="ARBA00001947"/>
    </source>
</evidence>
<evidence type="ECO:0000259" key="8">
    <source>
        <dbReference type="Pfam" id="PF08240"/>
    </source>
</evidence>
<feature type="domain" description="Alcohol dehydrogenase-like N-terminal" evidence="8">
    <location>
        <begin position="30"/>
        <end position="157"/>
    </location>
</feature>
<gene>
    <name evidence="9" type="ORF">Z519_09528</name>
</gene>
<dbReference type="GeneID" id="27702456"/>
<dbReference type="VEuPathDB" id="FungiDB:Z519_09528"/>
<accession>A0A0D2FU81</accession>
<dbReference type="Gene3D" id="3.40.50.720">
    <property type="entry name" value="NAD(P)-binding Rossmann-like Domain"/>
    <property type="match status" value="1"/>
</dbReference>
<evidence type="ECO:0000313" key="9">
    <source>
        <dbReference type="EMBL" id="KIW90097.1"/>
    </source>
</evidence>
<reference evidence="9" key="1">
    <citation type="submission" date="2015-01" db="EMBL/GenBank/DDBJ databases">
        <title>The Genome Sequence of Cladophialophora bantiana CBS 173.52.</title>
        <authorList>
            <consortium name="The Broad Institute Genomics Platform"/>
            <person name="Cuomo C."/>
            <person name="de Hoog S."/>
            <person name="Gorbushina A."/>
            <person name="Stielow B."/>
            <person name="Teixiera M."/>
            <person name="Abouelleil A."/>
            <person name="Chapman S.B."/>
            <person name="Priest M."/>
            <person name="Young S.K."/>
            <person name="Wortman J."/>
            <person name="Nusbaum C."/>
            <person name="Birren B."/>
        </authorList>
    </citation>
    <scope>NUCLEOTIDE SEQUENCE [LARGE SCALE GENOMIC DNA]</scope>
    <source>
        <strain evidence="9">CBS 173.52</strain>
    </source>
</reference>
<keyword evidence="3" id="KW-0479">Metal-binding</keyword>
<sequence>MASTETVQALVLHGAKDLRLETRPPPVLQHGDVQIAVKATGICGSDLHYYNLGRNGNFVVKSPLVLGHEASGVVTAVPEATNGVTTADIPSSNLRVGDRVALEVGFPCRSCTLCSTGRYNLCSKLSFRSSAKTFPHTDGTLQTVISQPANMCHKLPENVTFEQGALVEPLAVSLHALNRSQSAGSGVGVPLVGSTALVVGAGAVGMLTAAALSVAGVSEIVIADIDAPRLKIAATLGGGKFKLKTFLLPRKAPASTISETLAEVQEQAAEICKSVGVEAGFDRVFECTGVPSCVQMGIYAATAGGKLILVGMGTPVQTLPLGAAALREVDIIGVFRYANCYPAAIALFASGQLDGVAEDLVSHRVALADGEKAFRIATNQGREGEDEGRVPVKVVITS</sequence>
<evidence type="ECO:0000256" key="2">
    <source>
        <dbReference type="ARBA" id="ARBA00008072"/>
    </source>
</evidence>
<dbReference type="PANTHER" id="PTHR43161:SF25">
    <property type="entry name" value="ALCOHOL DEHYDROGENASE, PUTATIVE (AFU_ORTHOLOGUE AFUA_1G14390)-RELATED"/>
    <property type="match status" value="1"/>
</dbReference>
<proteinExistence type="inferred from homology"/>
<dbReference type="InterPro" id="IPR045306">
    <property type="entry name" value="SDH-like"/>
</dbReference>
<dbReference type="EMBL" id="KN846994">
    <property type="protein sequence ID" value="KIW90097.1"/>
    <property type="molecule type" value="Genomic_DNA"/>
</dbReference>